<proteinExistence type="predicted"/>
<dbReference type="Proteomes" id="UP000007966">
    <property type="component" value="Chromosome"/>
</dbReference>
<evidence type="ECO:0000256" key="1">
    <source>
        <dbReference type="SAM" id="Phobius"/>
    </source>
</evidence>
<dbReference type="Pfam" id="PF06836">
    <property type="entry name" value="DUF1240"/>
    <property type="match status" value="1"/>
</dbReference>
<keyword evidence="1" id="KW-0812">Transmembrane</keyword>
<accession>Q6D0X6</accession>
<keyword evidence="1" id="KW-1133">Transmembrane helix</keyword>
<organism evidence="2 3">
    <name type="scientific">Pectobacterium atrosepticum (strain SCRI 1043 / ATCC BAA-672)</name>
    <name type="common">Erwinia carotovora subsp. atroseptica</name>
    <dbReference type="NCBI Taxonomy" id="218491"/>
    <lineage>
        <taxon>Bacteria</taxon>
        <taxon>Pseudomonadati</taxon>
        <taxon>Pseudomonadota</taxon>
        <taxon>Gammaproteobacteria</taxon>
        <taxon>Enterobacterales</taxon>
        <taxon>Pectobacteriaceae</taxon>
        <taxon>Pectobacterium</taxon>
    </lineage>
</organism>
<dbReference type="HOGENOM" id="CLU_150738_0_0_6"/>
<dbReference type="InterPro" id="IPR010665">
    <property type="entry name" value="DUF1240"/>
</dbReference>
<evidence type="ECO:0000313" key="2">
    <source>
        <dbReference type="EMBL" id="CAG76571.1"/>
    </source>
</evidence>
<protein>
    <submittedName>
        <fullName evidence="2">Membrane protein</fullName>
    </submittedName>
</protein>
<keyword evidence="3" id="KW-1185">Reference proteome</keyword>
<feature type="transmembrane region" description="Helical" evidence="1">
    <location>
        <begin position="20"/>
        <end position="45"/>
    </location>
</feature>
<dbReference type="KEGG" id="eca:ECA3673"/>
<dbReference type="STRING" id="218491.ECA3673"/>
<sequence>MLVFFKWYLAFVKLSNVIIFSWKVGVLVFAVPLLFYFSYLAFHSAMKNEIARMNNKLANVLAVIAIFGAVVSFFLSMYISYSLDDRGYLVCQKISWMGPNKYVKDIAFCDEW</sequence>
<dbReference type="AlphaFoldDB" id="Q6D0X6"/>
<feature type="transmembrane region" description="Helical" evidence="1">
    <location>
        <begin position="57"/>
        <end position="79"/>
    </location>
</feature>
<evidence type="ECO:0000313" key="3">
    <source>
        <dbReference type="Proteomes" id="UP000007966"/>
    </source>
</evidence>
<name>Q6D0X6_PECAS</name>
<dbReference type="EMBL" id="BX950851">
    <property type="protein sequence ID" value="CAG76571.1"/>
    <property type="molecule type" value="Genomic_DNA"/>
</dbReference>
<gene>
    <name evidence="2" type="ordered locus">ECA3673</name>
</gene>
<reference evidence="2" key="1">
    <citation type="submission" date="2004-02" db="EMBL/GenBank/DDBJ databases">
        <title>The genome sequence of the enterobacterial phytopathogen Erwinia carotovora subsp. atroseptica SCRI1043 and functional genomic identification of novel virulence factors.</title>
        <authorList>
            <person name="Bell K.S."/>
            <person name="Sebaihia M."/>
            <person name="Pritchard L."/>
            <person name="Holden M."/>
            <person name="Hyman L.J."/>
            <person name="Holeva M.C."/>
            <person name="Thomson N.R."/>
            <person name="Bentley S.D."/>
            <person name="Churcher C."/>
            <person name="Mungall K."/>
            <person name="Atkin R."/>
            <person name="Bason N."/>
            <person name="Brooks K."/>
            <person name="Chillingworth T."/>
            <person name="Clark K."/>
            <person name="Doggett J."/>
            <person name="Fraser A."/>
            <person name="Hance Z."/>
            <person name="Hauser H."/>
            <person name="Jagels K."/>
            <person name="Moule S."/>
            <person name="Norbertczak H."/>
            <person name="Ormond D."/>
            <person name="Price C."/>
            <person name="Quail M.A."/>
            <person name="Sanders M."/>
            <person name="Walker D."/>
            <person name="Whitehead S."/>
            <person name="Salmond G.P.C."/>
            <person name="Birch P.R.J."/>
            <person name="Barrell B.G."/>
            <person name="Parkhill J."/>
            <person name="Toth I.K."/>
        </authorList>
    </citation>
    <scope>NUCLEOTIDE SEQUENCE</scope>
    <source>
        <strain evidence="2">SCRI1043</strain>
    </source>
</reference>
<keyword evidence="1" id="KW-0472">Membrane</keyword>
<dbReference type="eggNOG" id="ENOG50335DU">
    <property type="taxonomic scope" value="Bacteria"/>
</dbReference>